<evidence type="ECO:0000256" key="1">
    <source>
        <dbReference type="ARBA" id="ARBA00022729"/>
    </source>
</evidence>
<evidence type="ECO:0000259" key="4">
    <source>
        <dbReference type="SMART" id="SM00560"/>
    </source>
</evidence>
<keyword evidence="1 3" id="KW-0732">Signal</keyword>
<dbReference type="STRING" id="1941349.STSP1_00140"/>
<dbReference type="EMBL" id="CP021023">
    <property type="protein sequence ID" value="ARN55775.1"/>
    <property type="molecule type" value="Genomic_DNA"/>
</dbReference>
<dbReference type="SUPFAM" id="SSF49899">
    <property type="entry name" value="Concanavalin A-like lectins/glucanases"/>
    <property type="match status" value="1"/>
</dbReference>
<dbReference type="InterPro" id="IPR013320">
    <property type="entry name" value="ConA-like_dom_sf"/>
</dbReference>
<feature type="chain" id="PRO_5013275405" description="LamG-like jellyroll fold domain-containing protein" evidence="3">
    <location>
        <begin position="22"/>
        <end position="712"/>
    </location>
</feature>
<dbReference type="RefSeq" id="WP_085754504.1">
    <property type="nucleotide sequence ID" value="NZ_CP021023.1"/>
</dbReference>
<gene>
    <name evidence="5" type="ORF">STSP1_00140</name>
</gene>
<evidence type="ECO:0000256" key="3">
    <source>
        <dbReference type="SAM" id="SignalP"/>
    </source>
</evidence>
<dbReference type="InterPro" id="IPR036439">
    <property type="entry name" value="Dockerin_dom_sf"/>
</dbReference>
<sequence length="712" mass="77958" precursor="true">MKLLKFSFFCISAFALSICFAENLITDNADFESDAVGQPVSGWFKDSAITASGNGPSRPGSKSAYLAGGTEDYGLRSRGFEVTSGETYRLTFDYKTAGTTNGNPEVRFLFKENAVIDSIGNVDGDFIGAEVLDLTPTEGTWETLSVASSRTGTDIAGLIRITKNKFASGSDSFNGEVWIDNVKIYLVETDPDNLFSNPGFETGDLTNWYKSSGVNVISDNGESLEGIYAAEIPAGDDIRTVKTNAAYGDGLEISFDYKVNSDASFEAVLRYFDNDGGGTAFLSQDSYELNPTDDWAVFQLEKTITQQNTDEIDIRFIADTASSGELIIDNLSAKFAVFENQSPLVDAGISKLLRLDSSQISEMLEGAFTDDGLPSDSSPSVLWTVLDKPEGSSIVFNPNNGSEEESDVLSPEVIFSETGDYLLELCVDDGQLQACDQVEFNVRTPDYFGVTAKYDFNSNMQDSAAKGSLQDDLSEAPNSGSTANYLPGILGDSFVLSNTAEQTGEPLVYSELTDDLNLPAAYTIEGFIRPHPDNFDDGQVNRIFSTLGFFAGIDSSNSLFVYHNQQLSGTVELAGGNLWPHWHHFAVTGDYENLKLYVDGVLADTKSYDGTIDNFSGVWRETLNPAGFKGLVDEIQFHNEARDQAYIESRAQLIMPTRDLFYDRIIDEQDIMIFAHGWLNSFPCNSAADLNHDCNVDISDFAELSLNWLHTF</sequence>
<dbReference type="GO" id="GO:0000272">
    <property type="term" value="P:polysaccharide catabolic process"/>
    <property type="evidence" value="ECO:0007669"/>
    <property type="project" value="InterPro"/>
</dbReference>
<dbReference type="Gene3D" id="1.10.1330.10">
    <property type="entry name" value="Dockerin domain"/>
    <property type="match status" value="1"/>
</dbReference>
<name>A0A1W6LJ42_9BACT</name>
<evidence type="ECO:0000313" key="5">
    <source>
        <dbReference type="EMBL" id="ARN55775.1"/>
    </source>
</evidence>
<dbReference type="Gene3D" id="2.60.120.200">
    <property type="match status" value="1"/>
</dbReference>
<dbReference type="AlphaFoldDB" id="A0A1W6LJ42"/>
<evidence type="ECO:0000313" key="6">
    <source>
        <dbReference type="Proteomes" id="UP000193334"/>
    </source>
</evidence>
<feature type="signal peptide" evidence="3">
    <location>
        <begin position="1"/>
        <end position="21"/>
    </location>
</feature>
<accession>A0A1W6LJ42</accession>
<protein>
    <recommendedName>
        <fullName evidence="4">LamG-like jellyroll fold domain-containing protein</fullName>
    </recommendedName>
</protein>
<dbReference type="SMART" id="SM00560">
    <property type="entry name" value="LamGL"/>
    <property type="match status" value="1"/>
</dbReference>
<feature type="domain" description="LamG-like jellyroll fold" evidence="4">
    <location>
        <begin position="520"/>
        <end position="645"/>
    </location>
</feature>
<evidence type="ECO:0000256" key="2">
    <source>
        <dbReference type="ARBA" id="ARBA00023157"/>
    </source>
</evidence>
<dbReference type="Pfam" id="PF13385">
    <property type="entry name" value="Laminin_G_3"/>
    <property type="match status" value="1"/>
</dbReference>
<organism evidence="5 6">
    <name type="scientific">Sedimentisphaera salicampi</name>
    <dbReference type="NCBI Taxonomy" id="1941349"/>
    <lineage>
        <taxon>Bacteria</taxon>
        <taxon>Pseudomonadati</taxon>
        <taxon>Planctomycetota</taxon>
        <taxon>Phycisphaerae</taxon>
        <taxon>Sedimentisphaerales</taxon>
        <taxon>Sedimentisphaeraceae</taxon>
        <taxon>Sedimentisphaera</taxon>
    </lineage>
</organism>
<dbReference type="Proteomes" id="UP000193334">
    <property type="component" value="Chromosome"/>
</dbReference>
<dbReference type="Gene3D" id="2.60.120.260">
    <property type="entry name" value="Galactose-binding domain-like"/>
    <property type="match status" value="2"/>
</dbReference>
<reference evidence="6" key="1">
    <citation type="submission" date="2017-04" db="EMBL/GenBank/DDBJ databases">
        <title>Comparative genomics and description of representatives of a novel lineage of planctomycetes thriving in anoxic sediments.</title>
        <authorList>
            <person name="Spring S."/>
            <person name="Bunk B."/>
            <person name="Sproer C."/>
        </authorList>
    </citation>
    <scope>NUCLEOTIDE SEQUENCE [LARGE SCALE GENOMIC DNA]</scope>
    <source>
        <strain evidence="6">ST-PulAB-D4</strain>
    </source>
</reference>
<keyword evidence="2" id="KW-1015">Disulfide bond</keyword>
<proteinExistence type="predicted"/>
<keyword evidence="6" id="KW-1185">Reference proteome</keyword>
<dbReference type="KEGG" id="pbp:STSP1_00140"/>
<dbReference type="InterPro" id="IPR006558">
    <property type="entry name" value="LamG-like"/>
</dbReference>